<reference evidence="12" key="1">
    <citation type="submission" date="2017-08" db="EMBL/GenBank/DDBJ databases">
        <authorList>
            <person name="Grouzdev D.S."/>
            <person name="Gaisin V.A."/>
            <person name="Rysina M.S."/>
            <person name="Gorlenko V.M."/>
        </authorList>
    </citation>
    <scope>NUCLEOTIDE SEQUENCE [LARGE SCALE GENOMIC DNA]</scope>
    <source>
        <strain evidence="12">Kir15-3F</strain>
    </source>
</reference>
<dbReference type="HAMAP" id="MF_00423">
    <property type="entry name" value="SelA"/>
    <property type="match status" value="1"/>
</dbReference>
<dbReference type="GO" id="GO:0005737">
    <property type="term" value="C:cytoplasm"/>
    <property type="evidence" value="ECO:0007669"/>
    <property type="project" value="UniProtKB-SubCell"/>
</dbReference>
<dbReference type="InterPro" id="IPR025862">
    <property type="entry name" value="SelA_trans_N_dom"/>
</dbReference>
<protein>
    <recommendedName>
        <fullName evidence="8">L-seryl-tRNA(Sec) selenium transferase</fullName>
        <ecNumber evidence="8">2.9.1.1</ecNumber>
    </recommendedName>
    <alternativeName>
        <fullName evidence="8">Selenocysteine synthase</fullName>
        <shortName evidence="8">Sec synthase</shortName>
    </alternativeName>
    <alternativeName>
        <fullName evidence="8">Selenocysteinyl-tRNA(Sec) synthase</fullName>
    </alternativeName>
</protein>
<comment type="catalytic activity">
    <reaction evidence="8">
        <text>L-seryl-tRNA(Sec) + selenophosphate + H(+) = L-selenocysteinyl-tRNA(Sec) + phosphate</text>
        <dbReference type="Rhea" id="RHEA:22728"/>
        <dbReference type="Rhea" id="RHEA-COMP:9742"/>
        <dbReference type="Rhea" id="RHEA-COMP:9743"/>
        <dbReference type="ChEBI" id="CHEBI:15378"/>
        <dbReference type="ChEBI" id="CHEBI:16144"/>
        <dbReference type="ChEBI" id="CHEBI:43474"/>
        <dbReference type="ChEBI" id="CHEBI:78533"/>
        <dbReference type="ChEBI" id="CHEBI:78573"/>
        <dbReference type="EC" id="2.9.1.1"/>
    </reaction>
</comment>
<dbReference type="AlphaFoldDB" id="A0A2A6RDN0"/>
<keyword evidence="5 8" id="KW-0648">Protein biosynthesis</keyword>
<evidence type="ECO:0000256" key="5">
    <source>
        <dbReference type="ARBA" id="ARBA00022917"/>
    </source>
</evidence>
<organism evidence="11 12">
    <name type="scientific">Candidatus Viridilinea mediisalina</name>
    <dbReference type="NCBI Taxonomy" id="2024553"/>
    <lineage>
        <taxon>Bacteria</taxon>
        <taxon>Bacillati</taxon>
        <taxon>Chloroflexota</taxon>
        <taxon>Chloroflexia</taxon>
        <taxon>Chloroflexales</taxon>
        <taxon>Chloroflexineae</taxon>
        <taxon>Oscillochloridaceae</taxon>
        <taxon>Candidatus Viridilinea</taxon>
    </lineage>
</organism>
<comment type="function">
    <text evidence="8">Converts seryl-tRNA(Sec) to selenocysteinyl-tRNA(Sec) required for selenoprotein biosynthesis.</text>
</comment>
<dbReference type="EC" id="2.9.1.1" evidence="8"/>
<sequence length="455" mass="47367">MLLRDLPSVDRLLQALRSALGAELPHALLLTAARAELDAARAALRGGEAYPSSLEDLTAAAVQRVVQALTPSLRPVINATGVLLQTNLGRAPLSSQALAAMAQVGGGYANLEYDLVQGQRGSRYTHLEALLTQLTGAEAALAVNNNAAAIYLVLLALASGHEVVISRGQAVEIGGGFRIPDVLRQSGATLVEVGTTNRTYVDDYAAALSERTALLLRVHSSNFRIMGFVHEASLAELAQLAQQHGIPLLDDLGSGTLLPTTPFGLAAEPTVQESIAAGADLVTFSGDKLLGGPQAGLIVGRKALIAHLRRHPLMRALRLDKTTIAGLEATLLSYRRGRALEEIPIWQMLAAPVDALAARARAMAAQLTHAGLVATALPCESTIGGGSLPGATLASYGVALTPNGVGATTMAARLRMCTPAVVARISAAQVLCDLRTVPVAQEAELVAQLVACYTR</sequence>
<dbReference type="Gene3D" id="3.90.1150.180">
    <property type="match status" value="1"/>
</dbReference>
<comment type="cofactor">
    <cofactor evidence="1 8 9">
        <name>pyridoxal 5'-phosphate</name>
        <dbReference type="ChEBI" id="CHEBI:597326"/>
    </cofactor>
</comment>
<feature type="domain" description="L-seryl-tRNA selenium transferase N-terminal" evidence="10">
    <location>
        <begin position="3"/>
        <end position="41"/>
    </location>
</feature>
<evidence type="ECO:0000256" key="4">
    <source>
        <dbReference type="ARBA" id="ARBA00022898"/>
    </source>
</evidence>
<dbReference type="Gene3D" id="3.40.640.10">
    <property type="entry name" value="Type I PLP-dependent aspartate aminotransferase-like (Major domain)"/>
    <property type="match status" value="1"/>
</dbReference>
<dbReference type="UniPathway" id="UPA00906">
    <property type="reaction ID" value="UER00896"/>
</dbReference>
<evidence type="ECO:0000259" key="10">
    <source>
        <dbReference type="Pfam" id="PF12390"/>
    </source>
</evidence>
<evidence type="ECO:0000256" key="2">
    <source>
        <dbReference type="ARBA" id="ARBA00022490"/>
    </source>
</evidence>
<dbReference type="Pfam" id="PF03841">
    <property type="entry name" value="SelA"/>
    <property type="match status" value="1"/>
</dbReference>
<dbReference type="OrthoDB" id="9787096at2"/>
<dbReference type="InterPro" id="IPR015421">
    <property type="entry name" value="PyrdxlP-dep_Trfase_major"/>
</dbReference>
<evidence type="ECO:0000256" key="1">
    <source>
        <dbReference type="ARBA" id="ARBA00001933"/>
    </source>
</evidence>
<comment type="pathway">
    <text evidence="8">Aminoacyl-tRNA biosynthesis; selenocysteinyl-tRNA(Sec) biosynthesis; selenocysteinyl-tRNA(Sec) from L-seryl-tRNA(Sec) (bacterial route): step 1/1.</text>
</comment>
<name>A0A2A6RDN0_9CHLR</name>
<dbReference type="SUPFAM" id="SSF53383">
    <property type="entry name" value="PLP-dependent transferases"/>
    <property type="match status" value="1"/>
</dbReference>
<dbReference type="PANTHER" id="PTHR32328:SF0">
    <property type="entry name" value="L-SERYL-TRNA(SEC) SELENIUM TRANSFERASE"/>
    <property type="match status" value="1"/>
</dbReference>
<keyword evidence="6 8" id="KW-0711">Selenium</keyword>
<keyword evidence="2 8" id="KW-0963">Cytoplasm</keyword>
<accession>A0A2A6RDN0</accession>
<dbReference type="RefSeq" id="WP_097645938.1">
    <property type="nucleotide sequence ID" value="NZ_NQWI01000176.1"/>
</dbReference>
<evidence type="ECO:0000256" key="8">
    <source>
        <dbReference type="HAMAP-Rule" id="MF_00423"/>
    </source>
</evidence>
<comment type="similarity">
    <text evidence="7 8">Belongs to the SelA family.</text>
</comment>
<keyword evidence="12" id="KW-1185">Reference proteome</keyword>
<evidence type="ECO:0000256" key="3">
    <source>
        <dbReference type="ARBA" id="ARBA00022679"/>
    </source>
</evidence>
<evidence type="ECO:0000313" key="11">
    <source>
        <dbReference type="EMBL" id="PDW00622.1"/>
    </source>
</evidence>
<dbReference type="GO" id="GO:0004125">
    <property type="term" value="F:L-seryl-tRNA(Sec) selenium transferase activity"/>
    <property type="evidence" value="ECO:0007669"/>
    <property type="project" value="UniProtKB-UniRule"/>
</dbReference>
<dbReference type="EMBL" id="NQWI01000176">
    <property type="protein sequence ID" value="PDW00622.1"/>
    <property type="molecule type" value="Genomic_DNA"/>
</dbReference>
<proteinExistence type="inferred from homology"/>
<keyword evidence="4 8" id="KW-0663">Pyridoxal phosphate</keyword>
<comment type="caution">
    <text evidence="11">The sequence shown here is derived from an EMBL/GenBank/DDBJ whole genome shotgun (WGS) entry which is preliminary data.</text>
</comment>
<dbReference type="GO" id="GO:0001514">
    <property type="term" value="P:selenocysteine incorporation"/>
    <property type="evidence" value="ECO:0007669"/>
    <property type="project" value="UniProtKB-UniRule"/>
</dbReference>
<feature type="modified residue" description="N6-(pyridoxal phosphate)lysine" evidence="8 9">
    <location>
        <position position="288"/>
    </location>
</feature>
<dbReference type="InterPro" id="IPR015424">
    <property type="entry name" value="PyrdxlP-dep_Trfase"/>
</dbReference>
<evidence type="ECO:0000256" key="6">
    <source>
        <dbReference type="ARBA" id="ARBA00023266"/>
    </source>
</evidence>
<dbReference type="Proteomes" id="UP000220527">
    <property type="component" value="Unassembled WGS sequence"/>
</dbReference>
<gene>
    <name evidence="8" type="primary">selA</name>
    <name evidence="11" type="ORF">CJ255_20485</name>
</gene>
<evidence type="ECO:0000256" key="7">
    <source>
        <dbReference type="ARBA" id="ARBA00044507"/>
    </source>
</evidence>
<evidence type="ECO:0000313" key="12">
    <source>
        <dbReference type="Proteomes" id="UP000220527"/>
    </source>
</evidence>
<dbReference type="InterPro" id="IPR004534">
    <property type="entry name" value="SelA_trans"/>
</dbReference>
<evidence type="ECO:0000256" key="9">
    <source>
        <dbReference type="PIRSR" id="PIRSR618319-50"/>
    </source>
</evidence>
<dbReference type="GO" id="GO:0001717">
    <property type="term" value="P:conversion of seryl-tRNAsec to selenocys-tRNAsec"/>
    <property type="evidence" value="ECO:0007669"/>
    <property type="project" value="UniProtKB-UniRule"/>
</dbReference>
<comment type="subcellular location">
    <subcellularLocation>
        <location evidence="8">Cytoplasm</location>
    </subcellularLocation>
</comment>
<dbReference type="NCBIfam" id="TIGR00474">
    <property type="entry name" value="selA"/>
    <property type="match status" value="1"/>
</dbReference>
<dbReference type="Pfam" id="PF12390">
    <property type="entry name" value="Se-cys_synth_N"/>
    <property type="match status" value="1"/>
</dbReference>
<keyword evidence="3 8" id="KW-0808">Transferase</keyword>
<dbReference type="PANTHER" id="PTHR32328">
    <property type="entry name" value="L-SERYL-TRNA(SEC) SELENIUM TRANSFERASE"/>
    <property type="match status" value="1"/>
</dbReference>
<dbReference type="InterPro" id="IPR018319">
    <property type="entry name" value="SelA-like"/>
</dbReference>